<accession>A0A2K1IJL9</accession>
<evidence type="ECO:0000313" key="2">
    <source>
        <dbReference type="EnsemblPlants" id="Pp3c23_16290V3.1"/>
    </source>
</evidence>
<protein>
    <submittedName>
        <fullName evidence="1 2">Uncharacterized protein</fullName>
    </submittedName>
</protein>
<evidence type="ECO:0000313" key="1">
    <source>
        <dbReference type="EMBL" id="PNR29473.1"/>
    </source>
</evidence>
<dbReference type="EnsemblPlants" id="Pp3c23_16290V3.1">
    <property type="protein sequence ID" value="Pp3c23_16290V3.1"/>
    <property type="gene ID" value="Pp3c23_16290"/>
</dbReference>
<proteinExistence type="predicted"/>
<reference evidence="2" key="3">
    <citation type="submission" date="2020-12" db="UniProtKB">
        <authorList>
            <consortium name="EnsemblPlants"/>
        </authorList>
    </citation>
    <scope>IDENTIFICATION</scope>
</reference>
<reference evidence="1 3" key="1">
    <citation type="journal article" date="2008" name="Science">
        <title>The Physcomitrella genome reveals evolutionary insights into the conquest of land by plants.</title>
        <authorList>
            <person name="Rensing S."/>
            <person name="Lang D."/>
            <person name="Zimmer A."/>
            <person name="Terry A."/>
            <person name="Salamov A."/>
            <person name="Shapiro H."/>
            <person name="Nishiyama T."/>
            <person name="Perroud P.-F."/>
            <person name="Lindquist E."/>
            <person name="Kamisugi Y."/>
            <person name="Tanahashi T."/>
            <person name="Sakakibara K."/>
            <person name="Fujita T."/>
            <person name="Oishi K."/>
            <person name="Shin-I T."/>
            <person name="Kuroki Y."/>
            <person name="Toyoda A."/>
            <person name="Suzuki Y."/>
            <person name="Hashimoto A."/>
            <person name="Yamaguchi K."/>
            <person name="Sugano A."/>
            <person name="Kohara Y."/>
            <person name="Fujiyama A."/>
            <person name="Anterola A."/>
            <person name="Aoki S."/>
            <person name="Ashton N."/>
            <person name="Barbazuk W.B."/>
            <person name="Barker E."/>
            <person name="Bennetzen J."/>
            <person name="Bezanilla M."/>
            <person name="Blankenship R."/>
            <person name="Cho S.H."/>
            <person name="Dutcher S."/>
            <person name="Estelle M."/>
            <person name="Fawcett J.A."/>
            <person name="Gundlach H."/>
            <person name="Hanada K."/>
            <person name="Heyl A."/>
            <person name="Hicks K.A."/>
            <person name="Hugh J."/>
            <person name="Lohr M."/>
            <person name="Mayer K."/>
            <person name="Melkozernov A."/>
            <person name="Murata T."/>
            <person name="Nelson D."/>
            <person name="Pils B."/>
            <person name="Prigge M."/>
            <person name="Reiss B."/>
            <person name="Renner T."/>
            <person name="Rombauts S."/>
            <person name="Rushton P."/>
            <person name="Sanderfoot A."/>
            <person name="Schween G."/>
            <person name="Shiu S.-H."/>
            <person name="Stueber K."/>
            <person name="Theodoulou F.L."/>
            <person name="Tu H."/>
            <person name="Van de Peer Y."/>
            <person name="Verrier P.J."/>
            <person name="Waters E."/>
            <person name="Wood A."/>
            <person name="Yang L."/>
            <person name="Cove D."/>
            <person name="Cuming A."/>
            <person name="Hasebe M."/>
            <person name="Lucas S."/>
            <person name="Mishler D.B."/>
            <person name="Reski R."/>
            <person name="Grigoriev I."/>
            <person name="Quatrano R.S."/>
            <person name="Boore J.L."/>
        </authorList>
    </citation>
    <scope>NUCLEOTIDE SEQUENCE [LARGE SCALE GENOMIC DNA]</scope>
    <source>
        <strain evidence="2 3">cv. Gransden 2004</strain>
    </source>
</reference>
<sequence>MAQSVQALRNPKKCNGMYETQNSIATSQGSQRLQQYRSAGIPTSKTSCSDCEEIDQSRWRGNGGGIVAKSKSGRVTVCSVSGGGCRKPNTARFRQHHHAGDKGVHLLDEMSATGDEGPSKLRVIFSFKNETNENHPFLIPGNVIPLSRRSNPLPSLSRYASARRQRKLRCCFALLDSALHLHFCCRGGNIAEEFDTRNFSMNVAEGVRWWRESCRQLRRCEVD</sequence>
<reference evidence="1 3" key="2">
    <citation type="journal article" date="2018" name="Plant J.">
        <title>The Physcomitrella patens chromosome-scale assembly reveals moss genome structure and evolution.</title>
        <authorList>
            <person name="Lang D."/>
            <person name="Ullrich K.K."/>
            <person name="Murat F."/>
            <person name="Fuchs J."/>
            <person name="Jenkins J."/>
            <person name="Haas F.B."/>
            <person name="Piednoel M."/>
            <person name="Gundlach H."/>
            <person name="Van Bel M."/>
            <person name="Meyberg R."/>
            <person name="Vives C."/>
            <person name="Morata J."/>
            <person name="Symeonidi A."/>
            <person name="Hiss M."/>
            <person name="Muchero W."/>
            <person name="Kamisugi Y."/>
            <person name="Saleh O."/>
            <person name="Blanc G."/>
            <person name="Decker E.L."/>
            <person name="van Gessel N."/>
            <person name="Grimwood J."/>
            <person name="Hayes R.D."/>
            <person name="Graham S.W."/>
            <person name="Gunter L.E."/>
            <person name="McDaniel S.F."/>
            <person name="Hoernstein S.N.W."/>
            <person name="Larsson A."/>
            <person name="Li F.W."/>
            <person name="Perroud P.F."/>
            <person name="Phillips J."/>
            <person name="Ranjan P."/>
            <person name="Rokshar D.S."/>
            <person name="Rothfels C.J."/>
            <person name="Schneider L."/>
            <person name="Shu S."/>
            <person name="Stevenson D.W."/>
            <person name="Thummler F."/>
            <person name="Tillich M."/>
            <person name="Villarreal Aguilar J.C."/>
            <person name="Widiez T."/>
            <person name="Wong G.K."/>
            <person name="Wymore A."/>
            <person name="Zhang Y."/>
            <person name="Zimmer A.D."/>
            <person name="Quatrano R.S."/>
            <person name="Mayer K.F.X."/>
            <person name="Goodstein D."/>
            <person name="Casacuberta J.M."/>
            <person name="Vandepoele K."/>
            <person name="Reski R."/>
            <person name="Cuming A.C."/>
            <person name="Tuskan G.A."/>
            <person name="Maumus F."/>
            <person name="Salse J."/>
            <person name="Schmutz J."/>
            <person name="Rensing S.A."/>
        </authorList>
    </citation>
    <scope>NUCLEOTIDE SEQUENCE [LARGE SCALE GENOMIC DNA]</scope>
    <source>
        <strain evidence="2 3">cv. Gransden 2004</strain>
    </source>
</reference>
<dbReference type="EMBL" id="ABEU02000023">
    <property type="protein sequence ID" value="PNR29473.1"/>
    <property type="molecule type" value="Genomic_DNA"/>
</dbReference>
<keyword evidence="3" id="KW-1185">Reference proteome</keyword>
<dbReference type="Proteomes" id="UP000006727">
    <property type="component" value="Chromosome 23"/>
</dbReference>
<organism evidence="1">
    <name type="scientific">Physcomitrium patens</name>
    <name type="common">Spreading-leaved earth moss</name>
    <name type="synonym">Physcomitrella patens</name>
    <dbReference type="NCBI Taxonomy" id="3218"/>
    <lineage>
        <taxon>Eukaryota</taxon>
        <taxon>Viridiplantae</taxon>
        <taxon>Streptophyta</taxon>
        <taxon>Embryophyta</taxon>
        <taxon>Bryophyta</taxon>
        <taxon>Bryophytina</taxon>
        <taxon>Bryopsida</taxon>
        <taxon>Funariidae</taxon>
        <taxon>Funariales</taxon>
        <taxon>Funariaceae</taxon>
        <taxon>Physcomitrium</taxon>
    </lineage>
</organism>
<dbReference type="AlphaFoldDB" id="A0A2K1IJL9"/>
<dbReference type="Gramene" id="Pp3c23_16290V3.1">
    <property type="protein sequence ID" value="Pp3c23_16290V3.1"/>
    <property type="gene ID" value="Pp3c23_16290"/>
</dbReference>
<gene>
    <name evidence="2" type="primary">LOC112275506</name>
    <name evidence="1" type="ORF">PHYPA_028166</name>
</gene>
<evidence type="ECO:0000313" key="3">
    <source>
        <dbReference type="Proteomes" id="UP000006727"/>
    </source>
</evidence>
<name>A0A2K1IJL9_PHYPA</name>